<evidence type="ECO:0000256" key="1">
    <source>
        <dbReference type="SAM" id="Phobius"/>
    </source>
</evidence>
<gene>
    <name evidence="2" type="ORF">ATK74_2248</name>
</gene>
<sequence length="254" mass="26666">MPFTPSHVAAILPLRGRMSGALPFAALAIGSMSPDLPYYLPGVRGLSALTHTAWAVPSLDVVLGLVAWLLWRWLAPALKELAPVAIQQRWRLPSERPRWWGVLLALAIGAATHVLLDEFTHVGRFGATHLAVLAASYPSPLGSSWEGYRWAQYLLGAIGLGILAWVGWRTPADSVAAQPVPLARWLGWVAGISGLIGAGVSLALAGGRLVGLNAWLVQALVGGIGASGAAIAIMAAVHTVRRNRDTPSTAGQPG</sequence>
<evidence type="ECO:0000313" key="3">
    <source>
        <dbReference type="Proteomes" id="UP000226079"/>
    </source>
</evidence>
<proteinExistence type="predicted"/>
<protein>
    <submittedName>
        <fullName evidence="2">Uncharacterized protein DUF4184</fullName>
    </submittedName>
</protein>
<comment type="caution">
    <text evidence="2">The sequence shown here is derived from an EMBL/GenBank/DDBJ whole genome shotgun (WGS) entry which is preliminary data.</text>
</comment>
<dbReference type="Pfam" id="PF13803">
    <property type="entry name" value="DUF4184"/>
    <property type="match status" value="1"/>
</dbReference>
<feature type="transmembrane region" description="Helical" evidence="1">
    <location>
        <begin position="150"/>
        <end position="168"/>
    </location>
</feature>
<dbReference type="InterPro" id="IPR025238">
    <property type="entry name" value="DUF4184"/>
</dbReference>
<keyword evidence="1" id="KW-0812">Transmembrane</keyword>
<accession>A0A2A9CUE5</accession>
<feature type="transmembrane region" description="Helical" evidence="1">
    <location>
        <begin position="52"/>
        <end position="71"/>
    </location>
</feature>
<dbReference type="EMBL" id="PDJC01000001">
    <property type="protein sequence ID" value="PFG17675.1"/>
    <property type="molecule type" value="Genomic_DNA"/>
</dbReference>
<dbReference type="AlphaFoldDB" id="A0A2A9CUE5"/>
<feature type="transmembrane region" description="Helical" evidence="1">
    <location>
        <begin position="215"/>
        <end position="237"/>
    </location>
</feature>
<organism evidence="2 3">
    <name type="scientific">Propionicimonas paludicola</name>
    <dbReference type="NCBI Taxonomy" id="185243"/>
    <lineage>
        <taxon>Bacteria</taxon>
        <taxon>Bacillati</taxon>
        <taxon>Actinomycetota</taxon>
        <taxon>Actinomycetes</taxon>
        <taxon>Propionibacteriales</taxon>
        <taxon>Nocardioidaceae</taxon>
        <taxon>Propionicimonas</taxon>
    </lineage>
</organism>
<feature type="transmembrane region" description="Helical" evidence="1">
    <location>
        <begin position="99"/>
        <end position="116"/>
    </location>
</feature>
<name>A0A2A9CUE5_9ACTN</name>
<reference evidence="2 3" key="1">
    <citation type="submission" date="2017-10" db="EMBL/GenBank/DDBJ databases">
        <title>Sequencing the genomes of 1000 actinobacteria strains.</title>
        <authorList>
            <person name="Klenk H.-P."/>
        </authorList>
    </citation>
    <scope>NUCLEOTIDE SEQUENCE [LARGE SCALE GENOMIC DNA]</scope>
    <source>
        <strain evidence="2 3">DSM 15597</strain>
    </source>
</reference>
<feature type="transmembrane region" description="Helical" evidence="1">
    <location>
        <begin position="188"/>
        <end position="209"/>
    </location>
</feature>
<dbReference type="Proteomes" id="UP000226079">
    <property type="component" value="Unassembled WGS sequence"/>
</dbReference>
<dbReference type="RefSeq" id="WP_098461083.1">
    <property type="nucleotide sequence ID" value="NZ_PDJC01000001.1"/>
</dbReference>
<keyword evidence="1" id="KW-1133">Transmembrane helix</keyword>
<feature type="transmembrane region" description="Helical" evidence="1">
    <location>
        <begin position="21"/>
        <end position="40"/>
    </location>
</feature>
<keyword evidence="3" id="KW-1185">Reference proteome</keyword>
<keyword evidence="1" id="KW-0472">Membrane</keyword>
<evidence type="ECO:0000313" key="2">
    <source>
        <dbReference type="EMBL" id="PFG17675.1"/>
    </source>
</evidence>
<dbReference type="OrthoDB" id="8481923at2"/>